<feature type="region of interest" description="Disordered" evidence="2">
    <location>
        <begin position="91"/>
        <end position="126"/>
    </location>
</feature>
<dbReference type="InterPro" id="IPR036770">
    <property type="entry name" value="Ankyrin_rpt-contain_sf"/>
</dbReference>
<proteinExistence type="predicted"/>
<dbReference type="InterPro" id="IPR002110">
    <property type="entry name" value="Ankyrin_rpt"/>
</dbReference>
<dbReference type="SMART" id="SM00248">
    <property type="entry name" value="ANK"/>
    <property type="match status" value="2"/>
</dbReference>
<dbReference type="EMBL" id="JARBDR010000246">
    <property type="protein sequence ID" value="KAJ8316959.1"/>
    <property type="molecule type" value="Genomic_DNA"/>
</dbReference>
<accession>A0ABQ9FI37</accession>
<dbReference type="PROSITE" id="PS50297">
    <property type="entry name" value="ANK_REP_REGION"/>
    <property type="match status" value="1"/>
</dbReference>
<keyword evidence="4" id="KW-1185">Reference proteome</keyword>
<name>A0ABQ9FI37_TEGGR</name>
<evidence type="ECO:0000256" key="1">
    <source>
        <dbReference type="PROSITE-ProRule" id="PRU00023"/>
    </source>
</evidence>
<evidence type="ECO:0000313" key="3">
    <source>
        <dbReference type="EMBL" id="KAJ8316959.1"/>
    </source>
</evidence>
<sequence length="411" mass="47098">MASRSPLYHPNNDGITPIHQAASEGHVQCLKLLIEVGAKIDLKDCRGHSPLDLAKLWGHKKCARILAAEMWHQDKDHVAKEMREKAFQEWLEKRNLQQSSTGPKGRENEKKDEKKDSLYKPNSKTAKYSGEFTSKKDFKKDDNSSKIYLNLDEKSPTSVEPDYRSRFHLREGTDLYKEPGAPQSPVRRMSKERAKTATYTNPNTWKIPLKVPEKDYVPNLTDDYPRDMYTIMPQVNTAPKYYDGKHGPAIYVTDEDAETKKVKKISNRSADLPKEVINRVMSKDPTLTERPVFFKPKHIYDVDKKKKYDIDLKGRPEIPMHLGSDLTSALFRQSLLRQATTVDKGSIKSPSSDTSSTVSSDWQKSSRQKENIVSMLNRMKKPARFPNIKGEEYDLNFGNIFVINQLTCATM</sequence>
<protein>
    <recommendedName>
        <fullName evidence="5">Ankyrin repeat domain-containing protein 53</fullName>
    </recommendedName>
</protein>
<dbReference type="PANTHER" id="PTHR24160:SF1">
    <property type="entry name" value="ANKYRIN REPEAT DOMAIN-CONTAINING PROTEIN 53"/>
    <property type="match status" value="1"/>
</dbReference>
<feature type="compositionally biased region" description="Basic and acidic residues" evidence="2">
    <location>
        <begin position="104"/>
        <end position="118"/>
    </location>
</feature>
<feature type="region of interest" description="Disordered" evidence="2">
    <location>
        <begin position="342"/>
        <end position="368"/>
    </location>
</feature>
<keyword evidence="1" id="KW-0040">ANK repeat</keyword>
<comment type="caution">
    <text evidence="3">The sequence shown here is derived from an EMBL/GenBank/DDBJ whole genome shotgun (WGS) entry which is preliminary data.</text>
</comment>
<dbReference type="Gene3D" id="1.25.40.20">
    <property type="entry name" value="Ankyrin repeat-containing domain"/>
    <property type="match status" value="1"/>
</dbReference>
<organism evidence="3 4">
    <name type="scientific">Tegillarca granosa</name>
    <name type="common">Malaysian cockle</name>
    <name type="synonym">Anadara granosa</name>
    <dbReference type="NCBI Taxonomy" id="220873"/>
    <lineage>
        <taxon>Eukaryota</taxon>
        <taxon>Metazoa</taxon>
        <taxon>Spiralia</taxon>
        <taxon>Lophotrochozoa</taxon>
        <taxon>Mollusca</taxon>
        <taxon>Bivalvia</taxon>
        <taxon>Autobranchia</taxon>
        <taxon>Pteriomorphia</taxon>
        <taxon>Arcoida</taxon>
        <taxon>Arcoidea</taxon>
        <taxon>Arcidae</taxon>
        <taxon>Tegillarca</taxon>
    </lineage>
</organism>
<dbReference type="Pfam" id="PF12796">
    <property type="entry name" value="Ank_2"/>
    <property type="match status" value="1"/>
</dbReference>
<feature type="compositionally biased region" description="Low complexity" evidence="2">
    <location>
        <begin position="347"/>
        <end position="360"/>
    </location>
</feature>
<dbReference type="PROSITE" id="PS50088">
    <property type="entry name" value="ANK_REPEAT"/>
    <property type="match status" value="1"/>
</dbReference>
<reference evidence="3 4" key="1">
    <citation type="submission" date="2022-12" db="EMBL/GenBank/DDBJ databases">
        <title>Chromosome-level genome of Tegillarca granosa.</title>
        <authorList>
            <person name="Kim J."/>
        </authorList>
    </citation>
    <scope>NUCLEOTIDE SEQUENCE [LARGE SCALE GENOMIC DNA]</scope>
    <source>
        <strain evidence="3">Teg-2019</strain>
        <tissue evidence="3">Adductor muscle</tissue>
    </source>
</reference>
<gene>
    <name evidence="3" type="ORF">KUTeg_004863</name>
</gene>
<dbReference type="SUPFAM" id="SSF48403">
    <property type="entry name" value="Ankyrin repeat"/>
    <property type="match status" value="1"/>
</dbReference>
<evidence type="ECO:0000256" key="2">
    <source>
        <dbReference type="SAM" id="MobiDB-lite"/>
    </source>
</evidence>
<feature type="repeat" description="ANK" evidence="1">
    <location>
        <begin position="13"/>
        <end position="45"/>
    </location>
</feature>
<evidence type="ECO:0008006" key="5">
    <source>
        <dbReference type="Google" id="ProtNLM"/>
    </source>
</evidence>
<dbReference type="InterPro" id="IPR042335">
    <property type="entry name" value="ANKRD53"/>
</dbReference>
<dbReference type="Proteomes" id="UP001217089">
    <property type="component" value="Unassembled WGS sequence"/>
</dbReference>
<evidence type="ECO:0000313" key="4">
    <source>
        <dbReference type="Proteomes" id="UP001217089"/>
    </source>
</evidence>
<dbReference type="PANTHER" id="PTHR24160">
    <property type="entry name" value="ANKYRIN REPEAT DOMAIN-CONTAINING PROTEIN 53"/>
    <property type="match status" value="1"/>
</dbReference>